<dbReference type="SMART" id="SM00220">
    <property type="entry name" value="S_TKc"/>
    <property type="match status" value="1"/>
</dbReference>
<dbReference type="InterPro" id="IPR000719">
    <property type="entry name" value="Prot_kinase_dom"/>
</dbReference>
<protein>
    <recommendedName>
        <fullName evidence="1">non-specific serine/threonine protein kinase</fullName>
        <ecNumber evidence="1">2.7.11.1</ecNumber>
    </recommendedName>
</protein>
<keyword evidence="4" id="KW-0547">Nucleotide-binding</keyword>
<dbReference type="RefSeq" id="WP_130347584.1">
    <property type="nucleotide sequence ID" value="NZ_SGWQ01000011.1"/>
</dbReference>
<comment type="caution">
    <text evidence="9">The sequence shown here is derived from an EMBL/GenBank/DDBJ whole genome shotgun (WGS) entry which is preliminary data.</text>
</comment>
<dbReference type="PANTHER" id="PTHR43289:SF6">
    <property type="entry name" value="SERINE_THREONINE-PROTEIN KINASE NEKL-3"/>
    <property type="match status" value="1"/>
</dbReference>
<dbReference type="EC" id="2.7.11.1" evidence="1"/>
<keyword evidence="5 9" id="KW-0418">Kinase</keyword>
<dbReference type="GO" id="GO:0004674">
    <property type="term" value="F:protein serine/threonine kinase activity"/>
    <property type="evidence" value="ECO:0007669"/>
    <property type="project" value="UniProtKB-KW"/>
</dbReference>
<sequence length="768" mass="82847">MDETVEPFPVRPEIPSRYRLLRVLAETEMSSVYLAEDTELNDRKVAIKALGPELVHRAGFLERFRREVDLVAALEHPNVIPIFEAKATADLCYLVMPYVDGPNLRRLLHLNGPLGMDATVHLARQIAAALDTAHEAGLVHRDVKPANVLVEPRTRHVYLCDFGIATTGSSKTITPDGHYVGTPLYAAPEQIRSLPVDRRCDVYALGCVVYECLTGEPPFVRDSPAAVLHAHLHDQPTAPPGLPASVGAVISRAMAKNPGDRYPTCTAMVDELIAAADGRPTTPPLPEFQRLSRWQAFRRRPGPLIGTAAAVIALLVAAAVIFLPEGEGGSGPELDPAALARVPEAVRVDCQGGGSGLPGATAVATCRDATVSLFADRAAMDAAYEGVRQQAGVTRGTGDCASETGAEHRNPATGRARGRMLCHSRDGQTTVLWTVDADTVIVRASSADDKAVRAKWATAPEFPTQQEKDLIDLLGERDCKRLQAGHMDRAPEAVVGLDCPPDAGGARSVAYFRFATLPELQRTYDAHVTAVRAPTGVYCPDGKAPGFLANRRYDIRSVEVGSVLCYPGPQSTLVMEWSAEPLLILGQAIGSDVELLTGWWKNNHGPRTAPLVAAVNQQADPPFPSEQERALLEHIPPASRTNCIRPSPEQVRVNVPGSTQVVGIVCGPTAGTPIVFYYQFPDAVAMRANYEAGGYPKGPDCTTLPPNFSGESTYSRGGSTGRLLCHTHEKGFRYMSWTDERLAIQAFAFQGYQPADMIAWWHTQAGPV</sequence>
<dbReference type="Pfam" id="PF00069">
    <property type="entry name" value="Pkinase"/>
    <property type="match status" value="1"/>
</dbReference>
<organism evidence="9 10">
    <name type="scientific">Herbihabitans rhizosphaerae</name>
    <dbReference type="NCBI Taxonomy" id="1872711"/>
    <lineage>
        <taxon>Bacteria</taxon>
        <taxon>Bacillati</taxon>
        <taxon>Actinomycetota</taxon>
        <taxon>Actinomycetes</taxon>
        <taxon>Pseudonocardiales</taxon>
        <taxon>Pseudonocardiaceae</taxon>
        <taxon>Herbihabitans</taxon>
    </lineage>
</organism>
<dbReference type="Proteomes" id="UP000294257">
    <property type="component" value="Unassembled WGS sequence"/>
</dbReference>
<dbReference type="PROSITE" id="PS00108">
    <property type="entry name" value="PROTEIN_KINASE_ST"/>
    <property type="match status" value="1"/>
</dbReference>
<dbReference type="Gene3D" id="1.10.510.10">
    <property type="entry name" value="Transferase(Phosphotransferase) domain 1"/>
    <property type="match status" value="1"/>
</dbReference>
<evidence type="ECO:0000256" key="2">
    <source>
        <dbReference type="ARBA" id="ARBA00022527"/>
    </source>
</evidence>
<dbReference type="Gene3D" id="3.30.200.20">
    <property type="entry name" value="Phosphorylase Kinase, domain 1"/>
    <property type="match status" value="1"/>
</dbReference>
<dbReference type="SUPFAM" id="SSF56112">
    <property type="entry name" value="Protein kinase-like (PK-like)"/>
    <property type="match status" value="1"/>
</dbReference>
<dbReference type="PROSITE" id="PS50011">
    <property type="entry name" value="PROTEIN_KINASE_DOM"/>
    <property type="match status" value="1"/>
</dbReference>
<dbReference type="FunFam" id="1.10.510.10:FF:000021">
    <property type="entry name" value="Serine/threonine protein kinase"/>
    <property type="match status" value="1"/>
</dbReference>
<reference evidence="9 10" key="1">
    <citation type="submission" date="2019-02" db="EMBL/GenBank/DDBJ databases">
        <title>Genomic Encyclopedia of Type Strains, Phase IV (KMG-IV): sequencing the most valuable type-strain genomes for metagenomic binning, comparative biology and taxonomic classification.</title>
        <authorList>
            <person name="Goeker M."/>
        </authorList>
    </citation>
    <scope>NUCLEOTIDE SEQUENCE [LARGE SCALE GENOMIC DNA]</scope>
    <source>
        <strain evidence="9 10">DSM 101727</strain>
    </source>
</reference>
<evidence type="ECO:0000313" key="9">
    <source>
        <dbReference type="EMBL" id="RZS32642.1"/>
    </source>
</evidence>
<evidence type="ECO:0000256" key="5">
    <source>
        <dbReference type="ARBA" id="ARBA00022777"/>
    </source>
</evidence>
<proteinExistence type="predicted"/>
<evidence type="ECO:0000256" key="7">
    <source>
        <dbReference type="SAM" id="MobiDB-lite"/>
    </source>
</evidence>
<accession>A0A4Q7KFI7</accession>
<name>A0A4Q7KFI7_9PSEU</name>
<feature type="domain" description="Protein kinase" evidence="8">
    <location>
        <begin position="18"/>
        <end position="273"/>
    </location>
</feature>
<dbReference type="AlphaFoldDB" id="A0A4Q7KFI7"/>
<evidence type="ECO:0000313" key="10">
    <source>
        <dbReference type="Proteomes" id="UP000294257"/>
    </source>
</evidence>
<keyword evidence="3" id="KW-0808">Transferase</keyword>
<dbReference type="PANTHER" id="PTHR43289">
    <property type="entry name" value="MITOGEN-ACTIVATED PROTEIN KINASE KINASE KINASE 20-RELATED"/>
    <property type="match status" value="1"/>
</dbReference>
<evidence type="ECO:0000256" key="1">
    <source>
        <dbReference type="ARBA" id="ARBA00012513"/>
    </source>
</evidence>
<feature type="region of interest" description="Disordered" evidence="7">
    <location>
        <begin position="395"/>
        <end position="417"/>
    </location>
</feature>
<evidence type="ECO:0000256" key="6">
    <source>
        <dbReference type="ARBA" id="ARBA00022840"/>
    </source>
</evidence>
<evidence type="ECO:0000259" key="8">
    <source>
        <dbReference type="PROSITE" id="PS50011"/>
    </source>
</evidence>
<dbReference type="CDD" id="cd14014">
    <property type="entry name" value="STKc_PknB_like"/>
    <property type="match status" value="1"/>
</dbReference>
<dbReference type="InterPro" id="IPR008271">
    <property type="entry name" value="Ser/Thr_kinase_AS"/>
</dbReference>
<dbReference type="InterPro" id="IPR011009">
    <property type="entry name" value="Kinase-like_dom_sf"/>
</dbReference>
<dbReference type="OrthoDB" id="3586034at2"/>
<gene>
    <name evidence="9" type="ORF">EV193_11118</name>
</gene>
<keyword evidence="6" id="KW-0067">ATP-binding</keyword>
<keyword evidence="2 9" id="KW-0723">Serine/threonine-protein kinase</keyword>
<dbReference type="GO" id="GO:0005524">
    <property type="term" value="F:ATP binding"/>
    <property type="evidence" value="ECO:0007669"/>
    <property type="project" value="UniProtKB-KW"/>
</dbReference>
<keyword evidence="10" id="KW-1185">Reference proteome</keyword>
<evidence type="ECO:0000256" key="4">
    <source>
        <dbReference type="ARBA" id="ARBA00022741"/>
    </source>
</evidence>
<dbReference type="EMBL" id="SGWQ01000011">
    <property type="protein sequence ID" value="RZS32642.1"/>
    <property type="molecule type" value="Genomic_DNA"/>
</dbReference>
<evidence type="ECO:0000256" key="3">
    <source>
        <dbReference type="ARBA" id="ARBA00022679"/>
    </source>
</evidence>